<feature type="region of interest" description="Disordered" evidence="1">
    <location>
        <begin position="1242"/>
        <end position="1269"/>
    </location>
</feature>
<organism evidence="3 4">
    <name type="scientific">Riccia sorocarpa</name>
    <dbReference type="NCBI Taxonomy" id="122646"/>
    <lineage>
        <taxon>Eukaryota</taxon>
        <taxon>Viridiplantae</taxon>
        <taxon>Streptophyta</taxon>
        <taxon>Embryophyta</taxon>
        <taxon>Marchantiophyta</taxon>
        <taxon>Marchantiopsida</taxon>
        <taxon>Marchantiidae</taxon>
        <taxon>Marchantiales</taxon>
        <taxon>Ricciaceae</taxon>
        <taxon>Riccia</taxon>
    </lineage>
</organism>
<gene>
    <name evidence="3" type="ORF">R1sor_010975</name>
</gene>
<evidence type="ECO:0000256" key="1">
    <source>
        <dbReference type="SAM" id="MobiDB-lite"/>
    </source>
</evidence>
<dbReference type="Pfam" id="PF03372">
    <property type="entry name" value="Exo_endo_phos"/>
    <property type="match status" value="1"/>
</dbReference>
<dbReference type="PROSITE" id="PS50878">
    <property type="entry name" value="RT_POL"/>
    <property type="match status" value="1"/>
</dbReference>
<evidence type="ECO:0000313" key="4">
    <source>
        <dbReference type="Proteomes" id="UP001633002"/>
    </source>
</evidence>
<dbReference type="Proteomes" id="UP001633002">
    <property type="component" value="Unassembled WGS sequence"/>
</dbReference>
<dbReference type="PANTHER" id="PTHR31635">
    <property type="entry name" value="REVERSE TRANSCRIPTASE DOMAIN-CONTAINING PROTEIN-RELATED"/>
    <property type="match status" value="1"/>
</dbReference>
<dbReference type="CDD" id="cd01650">
    <property type="entry name" value="RT_nLTR_like"/>
    <property type="match status" value="1"/>
</dbReference>
<accession>A0ABD3I307</accession>
<reference evidence="3 4" key="1">
    <citation type="submission" date="2024-09" db="EMBL/GenBank/DDBJ databases">
        <title>Chromosome-scale assembly of Riccia sorocarpa.</title>
        <authorList>
            <person name="Paukszto L."/>
        </authorList>
    </citation>
    <scope>NUCLEOTIDE SEQUENCE [LARGE SCALE GENOMIC DNA]</scope>
    <source>
        <strain evidence="3">LP-2024</strain>
        <tissue evidence="3">Aerial parts of the thallus</tissue>
    </source>
</reference>
<proteinExistence type="predicted"/>
<name>A0ABD3I307_9MARC</name>
<sequence>MSDSQLHIVSWNTRGYGQIHRRRTIRKFLTGKHNRNAIILLQELKVRDKVKLETSLRAIRRDAYIEVDYTVSGRGGAAIIIPTTYKVRSSGTSGTGNAVWAEIETSNGPLHIMSIHAPNSKEDMTTFWENLQNQIQGQRWILGGDYNMVELWDNSSGKSAIIAGSEARAWKSFSQSNGLVDSYLAAASRKGGNFTRHAFYGRRYDQSRLDRFYVSQGGEWLHLIREVIHHSEQVISDHIPVSLHCDLSQSSQTDWKPKTYHKMDATLLSRPGVMDRIKEVWQNHPQDCGNPQRKWQLAWLRIKKILIQEKSKQDEERRLLCDERVELFRLRCLPQQGNSAETLQRIAQLEHQTRLQDLNDAKAWRTRSKNKWLREGEAPSRYFYSQLKAKQYRESIQSLTLPDGQTTTDRSRILTEVERFMKELYTRQECSDQVRRSRQEALSHISKTITPEQDTKICVKPGQDEIENAAKLMKNDKSSGLDGLTTEILMSCWQFIRDDCFNMVNHFWDQGDYKLIAKIMAERIKKLLPLLVDDQQTGFIKGRNISTNILSLHLGRDWARISGQNILFLKLDFFKAYDRIEQGFLLDTLSAMGFSQESITIFKGLCTKGKAKIHINQDFTKTFDVQRGVRQGCPLAPYLFTLCTQVLMEMLKSQQQNGNITGLRVGDSHTLLHQLFADDTGIFLQVNEDIFNNTMDTLSRFEEASGAKLNLAKSTVIPLGTEQLPQWLRDTQCTIASPSDRLRYLGLLTGTDVVEEELITDLKVKYEKHLNHWFSRLLSWPERALLAQNVLRTLPNYTLMTLGLSVKATHVLEKITSTFIWGKDNTRRSKKPLIAWATFARRKKDGGLRWPDMKEMADAFLLKNVSTIIRGEEHDWTIIANAIISHKLQHSSRPWEIKCWSPSTLLLGLNALRIPDSQVLDRMLRSWFKVKKHLGWNPDNGHFPITTTPTFAINLLQMTDTADAEEINALKVVFRKTKIFSFADLQDNESRPSTIHHYCNTKGILITLQAEITATNKIEAILPIFEAGPIQWHQAAGWFWRGLQGDVKSPWKLSTHQWRHLLYTRKDEEDHLNMRWDCHQPTLTWKKRWALLWGGTTNRRTKVRVWRHLRRGYFTNSKARDWNVGSGLCCRCHIEHETLQHTFWTCPRLIERQRWLSWLLFPDAERTTSNATGEPLISIIDRTLEFHIVNPAPLLLLLTIWRTNWSERNDLQFNETTKFKALSQILKETEDELNAGHFQSQYGQTATHSQSGSSHHYLLSGRVGSMAER</sequence>
<keyword evidence="4" id="KW-1185">Reference proteome</keyword>
<comment type="caution">
    <text evidence="3">The sequence shown here is derived from an EMBL/GenBank/DDBJ whole genome shotgun (WGS) entry which is preliminary data.</text>
</comment>
<feature type="compositionally biased region" description="Polar residues" evidence="1">
    <location>
        <begin position="1242"/>
        <end position="1254"/>
    </location>
</feature>
<protein>
    <recommendedName>
        <fullName evidence="2">Reverse transcriptase domain-containing protein</fullName>
    </recommendedName>
</protein>
<feature type="domain" description="Reverse transcriptase" evidence="2">
    <location>
        <begin position="431"/>
        <end position="749"/>
    </location>
</feature>
<dbReference type="PANTHER" id="PTHR31635:SF196">
    <property type="entry name" value="REVERSE TRANSCRIPTASE DOMAIN-CONTAINING PROTEIN-RELATED"/>
    <property type="match status" value="1"/>
</dbReference>
<evidence type="ECO:0000259" key="2">
    <source>
        <dbReference type="PROSITE" id="PS50878"/>
    </source>
</evidence>
<dbReference type="InterPro" id="IPR000477">
    <property type="entry name" value="RT_dom"/>
</dbReference>
<dbReference type="SUPFAM" id="SSF56672">
    <property type="entry name" value="DNA/RNA polymerases"/>
    <property type="match status" value="1"/>
</dbReference>
<dbReference type="EMBL" id="JBJQOH010000002">
    <property type="protein sequence ID" value="KAL3696899.1"/>
    <property type="molecule type" value="Genomic_DNA"/>
</dbReference>
<dbReference type="InterPro" id="IPR005135">
    <property type="entry name" value="Endo/exonuclease/phosphatase"/>
</dbReference>
<dbReference type="SUPFAM" id="SSF56219">
    <property type="entry name" value="DNase I-like"/>
    <property type="match status" value="1"/>
</dbReference>
<dbReference type="Pfam" id="PF00078">
    <property type="entry name" value="RVT_1"/>
    <property type="match status" value="1"/>
</dbReference>
<evidence type="ECO:0000313" key="3">
    <source>
        <dbReference type="EMBL" id="KAL3696899.1"/>
    </source>
</evidence>
<dbReference type="InterPro" id="IPR043502">
    <property type="entry name" value="DNA/RNA_pol_sf"/>
</dbReference>
<dbReference type="AlphaFoldDB" id="A0ABD3I307"/>
<dbReference type="Gene3D" id="3.60.10.10">
    <property type="entry name" value="Endonuclease/exonuclease/phosphatase"/>
    <property type="match status" value="1"/>
</dbReference>
<dbReference type="InterPro" id="IPR036691">
    <property type="entry name" value="Endo/exonu/phosph_ase_sf"/>
</dbReference>